<dbReference type="Proteomes" id="UP000631694">
    <property type="component" value="Unassembled WGS sequence"/>
</dbReference>
<evidence type="ECO:0000256" key="1">
    <source>
        <dbReference type="SAM" id="Phobius"/>
    </source>
</evidence>
<proteinExistence type="predicted"/>
<gene>
    <name evidence="2" type="ORF">I5731_02355</name>
</gene>
<protein>
    <submittedName>
        <fullName evidence="2">Uncharacterized protein</fullName>
    </submittedName>
</protein>
<organism evidence="2 3">
    <name type="scientific">Methylobrevis albus</name>
    <dbReference type="NCBI Taxonomy" id="2793297"/>
    <lineage>
        <taxon>Bacteria</taxon>
        <taxon>Pseudomonadati</taxon>
        <taxon>Pseudomonadota</taxon>
        <taxon>Alphaproteobacteria</taxon>
        <taxon>Hyphomicrobiales</taxon>
        <taxon>Pleomorphomonadaceae</taxon>
        <taxon>Methylobrevis</taxon>
    </lineage>
</organism>
<comment type="caution">
    <text evidence="2">The sequence shown here is derived from an EMBL/GenBank/DDBJ whole genome shotgun (WGS) entry which is preliminary data.</text>
</comment>
<accession>A0A931HYZ1</accession>
<keyword evidence="1" id="KW-1133">Transmembrane helix</keyword>
<name>A0A931HYZ1_9HYPH</name>
<sequence length="194" mass="21751">MSDRLKETEADLPKVRRLSDAVRKVRIAEAERVDAFSDLYESEKARLGLLAEELDGVFAELPAEDGYFLFQVLPGMPPRFWVDATSHVVIARDRRTYRFLKDTRLGRTVIRESTDVGEIADAVTDYVAERVVERERALENDWMQERMRQAAQPAAAPAPAPRRNWGAIAAAFLFGIAAGVGGLVAYAWFRLPGV</sequence>
<reference evidence="2" key="1">
    <citation type="submission" date="2020-12" db="EMBL/GenBank/DDBJ databases">
        <title>Methylobrevis albus sp. nov., isolated from fresh water lack sediment.</title>
        <authorList>
            <person name="Zou Q."/>
        </authorList>
    </citation>
    <scope>NUCLEOTIDE SEQUENCE</scope>
    <source>
        <strain evidence="2">L22</strain>
    </source>
</reference>
<keyword evidence="3" id="KW-1185">Reference proteome</keyword>
<keyword evidence="1" id="KW-0472">Membrane</keyword>
<evidence type="ECO:0000313" key="2">
    <source>
        <dbReference type="EMBL" id="MBH0236652.1"/>
    </source>
</evidence>
<evidence type="ECO:0000313" key="3">
    <source>
        <dbReference type="Proteomes" id="UP000631694"/>
    </source>
</evidence>
<dbReference type="EMBL" id="JADZLT010000040">
    <property type="protein sequence ID" value="MBH0236652.1"/>
    <property type="molecule type" value="Genomic_DNA"/>
</dbReference>
<dbReference type="RefSeq" id="WP_197309756.1">
    <property type="nucleotide sequence ID" value="NZ_JADZLT010000040.1"/>
</dbReference>
<feature type="transmembrane region" description="Helical" evidence="1">
    <location>
        <begin position="167"/>
        <end position="189"/>
    </location>
</feature>
<keyword evidence="1" id="KW-0812">Transmembrane</keyword>
<dbReference type="AlphaFoldDB" id="A0A931HYZ1"/>